<feature type="region of interest" description="Disordered" evidence="1">
    <location>
        <begin position="1"/>
        <end position="26"/>
    </location>
</feature>
<sequence length="73" mass="7217">MRGAGGLVDESVAPVPAPGPQRIAAGRPLLRGMSLRCAPGGSTACHAGDPTASHNSSPSGPDSTTRTGVQVLR</sequence>
<comment type="caution">
    <text evidence="2">The sequence shown here is derived from an EMBL/GenBank/DDBJ whole genome shotgun (WGS) entry which is preliminary data.</text>
</comment>
<evidence type="ECO:0000313" key="3">
    <source>
        <dbReference type="Proteomes" id="UP000299211"/>
    </source>
</evidence>
<dbReference type="Proteomes" id="UP000299211">
    <property type="component" value="Unassembled WGS sequence"/>
</dbReference>
<accession>A0A4D4MHR7</accession>
<dbReference type="EMBL" id="BJHY01000001">
    <property type="protein sequence ID" value="GDY71245.1"/>
    <property type="molecule type" value="Genomic_DNA"/>
</dbReference>
<gene>
    <name evidence="2" type="ORF">SAV31267_007300</name>
</gene>
<dbReference type="AlphaFoldDB" id="A0A4D4MHR7"/>
<protein>
    <submittedName>
        <fullName evidence="2">Uncharacterized protein</fullName>
    </submittedName>
</protein>
<feature type="region of interest" description="Disordered" evidence="1">
    <location>
        <begin position="38"/>
        <end position="73"/>
    </location>
</feature>
<reference evidence="2 3" key="1">
    <citation type="submission" date="2019-04" db="EMBL/GenBank/DDBJ databases">
        <title>Draft genome sequences of Streptomyces avermitilis ATCC 31267.</title>
        <authorList>
            <person name="Komaki H."/>
            <person name="Tamura T."/>
            <person name="Hosoyama A."/>
        </authorList>
    </citation>
    <scope>NUCLEOTIDE SEQUENCE [LARGE SCALE GENOMIC DNA]</scope>
    <source>
        <strain evidence="2 3">ATCC 31267</strain>
    </source>
</reference>
<evidence type="ECO:0000256" key="1">
    <source>
        <dbReference type="SAM" id="MobiDB-lite"/>
    </source>
</evidence>
<name>A0A4D4MHR7_STRAX</name>
<proteinExistence type="predicted"/>
<organism evidence="2 3">
    <name type="scientific">Streptomyces avermitilis</name>
    <dbReference type="NCBI Taxonomy" id="33903"/>
    <lineage>
        <taxon>Bacteria</taxon>
        <taxon>Bacillati</taxon>
        <taxon>Actinomycetota</taxon>
        <taxon>Actinomycetes</taxon>
        <taxon>Kitasatosporales</taxon>
        <taxon>Streptomycetaceae</taxon>
        <taxon>Streptomyces</taxon>
    </lineage>
</organism>
<feature type="compositionally biased region" description="Polar residues" evidence="1">
    <location>
        <begin position="52"/>
        <end position="73"/>
    </location>
</feature>
<evidence type="ECO:0000313" key="2">
    <source>
        <dbReference type="EMBL" id="GDY71245.1"/>
    </source>
</evidence>